<feature type="compositionally biased region" description="Basic and acidic residues" evidence="1">
    <location>
        <begin position="71"/>
        <end position="88"/>
    </location>
</feature>
<keyword evidence="3" id="KW-1185">Reference proteome</keyword>
<dbReference type="Proteomes" id="UP000054387">
    <property type="component" value="Unassembled WGS sequence"/>
</dbReference>
<protein>
    <submittedName>
        <fullName evidence="2">Uncharacterized protein</fullName>
    </submittedName>
</protein>
<accession>A0A0W1RBD8</accession>
<evidence type="ECO:0000313" key="2">
    <source>
        <dbReference type="EMBL" id="KTG10678.1"/>
    </source>
</evidence>
<evidence type="ECO:0000256" key="1">
    <source>
        <dbReference type="SAM" id="MobiDB-lite"/>
    </source>
</evidence>
<evidence type="ECO:0000313" key="3">
    <source>
        <dbReference type="Proteomes" id="UP000054387"/>
    </source>
</evidence>
<sequence>MVVSGATPRTAGKTGRRSAMPTDRDSPSADWRRVYEAMGVETAEDDGEHHLDDERIDAYADEADAKDESDEANRPESERGPTRREGHA</sequence>
<organism evidence="2 3">
    <name type="scientific">Haloprofundus marisrubri</name>
    <dbReference type="NCBI Taxonomy" id="1514971"/>
    <lineage>
        <taxon>Archaea</taxon>
        <taxon>Methanobacteriati</taxon>
        <taxon>Methanobacteriota</taxon>
        <taxon>Stenosarchaea group</taxon>
        <taxon>Halobacteria</taxon>
        <taxon>Halobacteriales</taxon>
        <taxon>Haloferacaceae</taxon>
        <taxon>Haloprofundus</taxon>
    </lineage>
</organism>
<feature type="compositionally biased region" description="Basic and acidic residues" evidence="1">
    <location>
        <begin position="47"/>
        <end position="58"/>
    </location>
</feature>
<feature type="region of interest" description="Disordered" evidence="1">
    <location>
        <begin position="1"/>
        <end position="88"/>
    </location>
</feature>
<feature type="compositionally biased region" description="Basic and acidic residues" evidence="1">
    <location>
        <begin position="22"/>
        <end position="35"/>
    </location>
</feature>
<dbReference type="AlphaFoldDB" id="A0A0W1RBD8"/>
<feature type="compositionally biased region" description="Acidic residues" evidence="1">
    <location>
        <begin position="59"/>
        <end position="70"/>
    </location>
</feature>
<name>A0A0W1RBD8_9EURY</name>
<comment type="caution">
    <text evidence="2">The sequence shown here is derived from an EMBL/GenBank/DDBJ whole genome shotgun (WGS) entry which is preliminary data.</text>
</comment>
<reference evidence="2 3" key="1">
    <citation type="submission" date="2015-12" db="EMBL/GenBank/DDBJ databases">
        <title>Haloprofundus marisrubri gen. nov., sp. nov., an extremely halophilic archaeon isolated from the Discovery deep brine-seawater interface in the Red Sea.</title>
        <authorList>
            <person name="Zhang G."/>
            <person name="Stingl U."/>
            <person name="Rashid M."/>
        </authorList>
    </citation>
    <scope>NUCLEOTIDE SEQUENCE [LARGE SCALE GENOMIC DNA]</scope>
    <source>
        <strain evidence="2 3">SB9</strain>
    </source>
</reference>
<gene>
    <name evidence="2" type="ORF">AUR64_05630</name>
</gene>
<dbReference type="EMBL" id="LOPU01000016">
    <property type="protein sequence ID" value="KTG10678.1"/>
    <property type="molecule type" value="Genomic_DNA"/>
</dbReference>
<proteinExistence type="predicted"/>